<dbReference type="PANTHER" id="PTHR43031">
    <property type="entry name" value="FAD-DEPENDENT OXIDOREDUCTASE"/>
    <property type="match status" value="1"/>
</dbReference>
<dbReference type="STRING" id="48467.SAMN02745166_00280"/>
<organism evidence="2 3">
    <name type="scientific">Prosthecobacter debontii</name>
    <dbReference type="NCBI Taxonomy" id="48467"/>
    <lineage>
        <taxon>Bacteria</taxon>
        <taxon>Pseudomonadati</taxon>
        <taxon>Verrucomicrobiota</taxon>
        <taxon>Verrucomicrobiia</taxon>
        <taxon>Verrucomicrobiales</taxon>
        <taxon>Verrucomicrobiaceae</taxon>
        <taxon>Prosthecobacter</taxon>
    </lineage>
</organism>
<dbReference type="InterPro" id="IPR001763">
    <property type="entry name" value="Rhodanese-like_dom"/>
</dbReference>
<dbReference type="Proteomes" id="UP000190774">
    <property type="component" value="Unassembled WGS sequence"/>
</dbReference>
<accession>A0A1T4WI09</accession>
<evidence type="ECO:0000259" key="1">
    <source>
        <dbReference type="PROSITE" id="PS50206"/>
    </source>
</evidence>
<sequence>MPLWSKITLGLLAATLVAGFLLWWLMDHRRGTAWAISVVRDRFPDVRHISSADLQRWLSDASRQPPIVIDARSAEENAVSHLPEALHLDVESVTDETLQRLDPSRSYVTYCSAGYRACQLARRLHSLGIADVANLEGGIFTWANEGHPVVQGERPVTAVHPYHSLFSRMLKPERRQP</sequence>
<dbReference type="GO" id="GO:0016740">
    <property type="term" value="F:transferase activity"/>
    <property type="evidence" value="ECO:0007669"/>
    <property type="project" value="UniProtKB-KW"/>
</dbReference>
<dbReference type="AlphaFoldDB" id="A0A1T4WI09"/>
<keyword evidence="2" id="KW-0808">Transferase</keyword>
<reference evidence="3" key="1">
    <citation type="submission" date="2017-02" db="EMBL/GenBank/DDBJ databases">
        <authorList>
            <person name="Varghese N."/>
            <person name="Submissions S."/>
        </authorList>
    </citation>
    <scope>NUCLEOTIDE SEQUENCE [LARGE SCALE GENOMIC DNA]</scope>
    <source>
        <strain evidence="3">ATCC 700200</strain>
    </source>
</reference>
<dbReference type="Pfam" id="PF00581">
    <property type="entry name" value="Rhodanese"/>
    <property type="match status" value="1"/>
</dbReference>
<keyword evidence="3" id="KW-1185">Reference proteome</keyword>
<proteinExistence type="predicted"/>
<dbReference type="InterPro" id="IPR050229">
    <property type="entry name" value="GlpE_sulfurtransferase"/>
</dbReference>
<dbReference type="EMBL" id="FUYE01000001">
    <property type="protein sequence ID" value="SKA76976.1"/>
    <property type="molecule type" value="Genomic_DNA"/>
</dbReference>
<protein>
    <submittedName>
        <fullName evidence="2">Rhodanese-related sulfurtransferase</fullName>
    </submittedName>
</protein>
<dbReference type="RefSeq" id="WP_078811508.1">
    <property type="nucleotide sequence ID" value="NZ_FUYE01000001.1"/>
</dbReference>
<evidence type="ECO:0000313" key="2">
    <source>
        <dbReference type="EMBL" id="SKA76976.1"/>
    </source>
</evidence>
<feature type="domain" description="Rhodanese" evidence="1">
    <location>
        <begin position="62"/>
        <end position="151"/>
    </location>
</feature>
<dbReference type="OrthoDB" id="9800872at2"/>
<dbReference type="SMART" id="SM00450">
    <property type="entry name" value="RHOD"/>
    <property type="match status" value="1"/>
</dbReference>
<dbReference type="SUPFAM" id="SSF52821">
    <property type="entry name" value="Rhodanese/Cell cycle control phosphatase"/>
    <property type="match status" value="1"/>
</dbReference>
<dbReference type="PANTHER" id="PTHR43031:SF16">
    <property type="entry name" value="OXIDOREDUCTASE"/>
    <property type="match status" value="1"/>
</dbReference>
<dbReference type="InterPro" id="IPR036873">
    <property type="entry name" value="Rhodanese-like_dom_sf"/>
</dbReference>
<dbReference type="Gene3D" id="3.40.250.10">
    <property type="entry name" value="Rhodanese-like domain"/>
    <property type="match status" value="1"/>
</dbReference>
<dbReference type="PROSITE" id="PS50206">
    <property type="entry name" value="RHODANESE_3"/>
    <property type="match status" value="1"/>
</dbReference>
<gene>
    <name evidence="2" type="ORF">SAMN02745166_00280</name>
</gene>
<dbReference type="CDD" id="cd00158">
    <property type="entry name" value="RHOD"/>
    <property type="match status" value="1"/>
</dbReference>
<evidence type="ECO:0000313" key="3">
    <source>
        <dbReference type="Proteomes" id="UP000190774"/>
    </source>
</evidence>
<name>A0A1T4WI09_9BACT</name>